<dbReference type="PANTHER" id="PTHR42643">
    <property type="entry name" value="IONOTROPIC RECEPTOR 20A-RELATED"/>
    <property type="match status" value="1"/>
</dbReference>
<reference evidence="11 12" key="1">
    <citation type="journal article" date="2007" name="Nature">
        <title>Evolution of genes and genomes on the Drosophila phylogeny.</title>
        <authorList>
            <consortium name="Drosophila 12 Genomes Consortium"/>
            <person name="Clark A.G."/>
            <person name="Eisen M.B."/>
            <person name="Smith D.R."/>
            <person name="Bergman C.M."/>
            <person name="Oliver B."/>
            <person name="Markow T.A."/>
            <person name="Kaufman T.C."/>
            <person name="Kellis M."/>
            <person name="Gelbart W."/>
            <person name="Iyer V.N."/>
            <person name="Pollard D.A."/>
            <person name="Sackton T.B."/>
            <person name="Larracuente A.M."/>
            <person name="Singh N.D."/>
            <person name="Abad J.P."/>
            <person name="Abt D.N."/>
            <person name="Adryan B."/>
            <person name="Aguade M."/>
            <person name="Akashi H."/>
            <person name="Anderson W.W."/>
            <person name="Aquadro C.F."/>
            <person name="Ardell D.H."/>
            <person name="Arguello R."/>
            <person name="Artieri C.G."/>
            <person name="Barbash D.A."/>
            <person name="Barker D."/>
            <person name="Barsanti P."/>
            <person name="Batterham P."/>
            <person name="Batzoglou S."/>
            <person name="Begun D."/>
            <person name="Bhutkar A."/>
            <person name="Blanco E."/>
            <person name="Bosak S.A."/>
            <person name="Bradley R.K."/>
            <person name="Brand A.D."/>
            <person name="Brent M.R."/>
            <person name="Brooks A.N."/>
            <person name="Brown R.H."/>
            <person name="Butlin R.K."/>
            <person name="Caggese C."/>
            <person name="Calvi B.R."/>
            <person name="Bernardo de Carvalho A."/>
            <person name="Caspi A."/>
            <person name="Castrezana S."/>
            <person name="Celniker S.E."/>
            <person name="Chang J.L."/>
            <person name="Chapple C."/>
            <person name="Chatterji S."/>
            <person name="Chinwalla A."/>
            <person name="Civetta A."/>
            <person name="Clifton S.W."/>
            <person name="Comeron J.M."/>
            <person name="Costello J.C."/>
            <person name="Coyne J.A."/>
            <person name="Daub J."/>
            <person name="David R.G."/>
            <person name="Delcher A.L."/>
            <person name="Delehaunty K."/>
            <person name="Do C.B."/>
            <person name="Ebling H."/>
            <person name="Edwards K."/>
            <person name="Eickbush T."/>
            <person name="Evans J.D."/>
            <person name="Filipski A."/>
            <person name="Findeiss S."/>
            <person name="Freyhult E."/>
            <person name="Fulton L."/>
            <person name="Fulton R."/>
            <person name="Garcia A.C."/>
            <person name="Gardiner A."/>
            <person name="Garfield D.A."/>
            <person name="Garvin B.E."/>
            <person name="Gibson G."/>
            <person name="Gilbert D."/>
            <person name="Gnerre S."/>
            <person name="Godfrey J."/>
            <person name="Good R."/>
            <person name="Gotea V."/>
            <person name="Gravely B."/>
            <person name="Greenberg A.J."/>
            <person name="Griffiths-Jones S."/>
            <person name="Gross S."/>
            <person name="Guigo R."/>
            <person name="Gustafson E.A."/>
            <person name="Haerty W."/>
            <person name="Hahn M.W."/>
            <person name="Halligan D.L."/>
            <person name="Halpern A.L."/>
            <person name="Halter G.M."/>
            <person name="Han M.V."/>
            <person name="Heger A."/>
            <person name="Hillier L."/>
            <person name="Hinrichs A.S."/>
            <person name="Holmes I."/>
            <person name="Hoskins R.A."/>
            <person name="Hubisz M.J."/>
            <person name="Hultmark D."/>
            <person name="Huntley M.A."/>
            <person name="Jaffe D.B."/>
            <person name="Jagadeeshan S."/>
            <person name="Jeck W.R."/>
            <person name="Johnson J."/>
            <person name="Jones C.D."/>
            <person name="Jordan W.C."/>
            <person name="Karpen G.H."/>
            <person name="Kataoka E."/>
            <person name="Keightley P.D."/>
            <person name="Kheradpour P."/>
            <person name="Kirkness E.F."/>
            <person name="Koerich L.B."/>
            <person name="Kristiansen K."/>
            <person name="Kudrna D."/>
            <person name="Kulathinal R.J."/>
            <person name="Kumar S."/>
            <person name="Kwok R."/>
            <person name="Lander E."/>
            <person name="Langley C.H."/>
            <person name="Lapoint R."/>
            <person name="Lazzaro B.P."/>
            <person name="Lee S.J."/>
            <person name="Levesque L."/>
            <person name="Li R."/>
            <person name="Lin C.F."/>
            <person name="Lin M.F."/>
            <person name="Lindblad-Toh K."/>
            <person name="Llopart A."/>
            <person name="Long M."/>
            <person name="Low L."/>
            <person name="Lozovsky E."/>
            <person name="Lu J."/>
            <person name="Luo M."/>
            <person name="Machado C.A."/>
            <person name="Makalowski W."/>
            <person name="Marzo M."/>
            <person name="Matsuda M."/>
            <person name="Matzkin L."/>
            <person name="McAllister B."/>
            <person name="McBride C.S."/>
            <person name="McKernan B."/>
            <person name="McKernan K."/>
            <person name="Mendez-Lago M."/>
            <person name="Minx P."/>
            <person name="Mollenhauer M.U."/>
            <person name="Montooth K."/>
            <person name="Mount S.M."/>
            <person name="Mu X."/>
            <person name="Myers E."/>
            <person name="Negre B."/>
            <person name="Newfeld S."/>
            <person name="Nielsen R."/>
            <person name="Noor M.A."/>
            <person name="O'Grady P."/>
            <person name="Pachter L."/>
            <person name="Papaceit M."/>
            <person name="Parisi M.J."/>
            <person name="Parisi M."/>
            <person name="Parts L."/>
            <person name="Pedersen J.S."/>
            <person name="Pesole G."/>
            <person name="Phillippy A.M."/>
            <person name="Ponting C.P."/>
            <person name="Pop M."/>
            <person name="Porcelli D."/>
            <person name="Powell J.R."/>
            <person name="Prohaska S."/>
            <person name="Pruitt K."/>
            <person name="Puig M."/>
            <person name="Quesneville H."/>
            <person name="Ram K.R."/>
            <person name="Rand D."/>
            <person name="Rasmussen M.D."/>
            <person name="Reed L.K."/>
            <person name="Reenan R."/>
            <person name="Reily A."/>
            <person name="Remington K.A."/>
            <person name="Rieger T.T."/>
            <person name="Ritchie M.G."/>
            <person name="Robin C."/>
            <person name="Rogers Y.H."/>
            <person name="Rohde C."/>
            <person name="Rozas J."/>
            <person name="Rubenfield M.J."/>
            <person name="Ruiz A."/>
            <person name="Russo S."/>
            <person name="Salzberg S.L."/>
            <person name="Sanchez-Gracia A."/>
            <person name="Saranga D.J."/>
            <person name="Sato H."/>
            <person name="Schaeffer S.W."/>
            <person name="Schatz M.C."/>
            <person name="Schlenke T."/>
            <person name="Schwartz R."/>
            <person name="Segarra C."/>
            <person name="Singh R.S."/>
            <person name="Sirot L."/>
            <person name="Sirota M."/>
            <person name="Sisneros N.B."/>
            <person name="Smith C.D."/>
            <person name="Smith T.F."/>
            <person name="Spieth J."/>
            <person name="Stage D.E."/>
            <person name="Stark A."/>
            <person name="Stephan W."/>
            <person name="Strausberg R.L."/>
            <person name="Strempel S."/>
            <person name="Sturgill D."/>
            <person name="Sutton G."/>
            <person name="Sutton G.G."/>
            <person name="Tao W."/>
            <person name="Teichmann S."/>
            <person name="Tobari Y.N."/>
            <person name="Tomimura Y."/>
            <person name="Tsolas J.M."/>
            <person name="Valente V.L."/>
            <person name="Venter E."/>
            <person name="Venter J.C."/>
            <person name="Vicario S."/>
            <person name="Vieira F.G."/>
            <person name="Vilella A.J."/>
            <person name="Villasante A."/>
            <person name="Walenz B."/>
            <person name="Wang J."/>
            <person name="Wasserman M."/>
            <person name="Watts T."/>
            <person name="Wilson D."/>
            <person name="Wilson R.K."/>
            <person name="Wing R.A."/>
            <person name="Wolfner M.F."/>
            <person name="Wong A."/>
            <person name="Wong G.K."/>
            <person name="Wu C.I."/>
            <person name="Wu G."/>
            <person name="Yamamoto D."/>
            <person name="Yang H.P."/>
            <person name="Yang S.P."/>
            <person name="Yorke J.A."/>
            <person name="Yoshida K."/>
            <person name="Zdobnov E."/>
            <person name="Zhang P."/>
            <person name="Zhang Y."/>
            <person name="Zimin A.V."/>
            <person name="Baldwin J."/>
            <person name="Abdouelleil A."/>
            <person name="Abdulkadir J."/>
            <person name="Abebe A."/>
            <person name="Abera B."/>
            <person name="Abreu J."/>
            <person name="Acer S.C."/>
            <person name="Aftuck L."/>
            <person name="Alexander A."/>
            <person name="An P."/>
            <person name="Anderson E."/>
            <person name="Anderson S."/>
            <person name="Arachi H."/>
            <person name="Azer M."/>
            <person name="Bachantsang P."/>
            <person name="Barry A."/>
            <person name="Bayul T."/>
            <person name="Berlin A."/>
            <person name="Bessette D."/>
            <person name="Bloom T."/>
            <person name="Blye J."/>
            <person name="Boguslavskiy L."/>
            <person name="Bonnet C."/>
            <person name="Boukhgalter B."/>
            <person name="Bourzgui I."/>
            <person name="Brown A."/>
            <person name="Cahill P."/>
            <person name="Channer S."/>
            <person name="Cheshatsang Y."/>
            <person name="Chuda L."/>
            <person name="Citroen M."/>
            <person name="Collymore A."/>
            <person name="Cooke P."/>
            <person name="Costello M."/>
            <person name="D'Aco K."/>
            <person name="Daza R."/>
            <person name="De Haan G."/>
            <person name="DeGray S."/>
            <person name="DeMaso C."/>
            <person name="Dhargay N."/>
            <person name="Dooley K."/>
            <person name="Dooley E."/>
            <person name="Doricent M."/>
            <person name="Dorje P."/>
            <person name="Dorjee K."/>
            <person name="Dupes A."/>
            <person name="Elong R."/>
            <person name="Falk J."/>
            <person name="Farina A."/>
            <person name="Faro S."/>
            <person name="Ferguson D."/>
            <person name="Fisher S."/>
            <person name="Foley C.D."/>
            <person name="Franke A."/>
            <person name="Friedrich D."/>
            <person name="Gadbois L."/>
            <person name="Gearin G."/>
            <person name="Gearin C.R."/>
            <person name="Giannoukos G."/>
            <person name="Goode T."/>
            <person name="Graham J."/>
            <person name="Grandbois E."/>
            <person name="Grewal S."/>
            <person name="Gyaltsen K."/>
            <person name="Hafez N."/>
            <person name="Hagos B."/>
            <person name="Hall J."/>
            <person name="Henson C."/>
            <person name="Hollinger A."/>
            <person name="Honan T."/>
            <person name="Huard M.D."/>
            <person name="Hughes L."/>
            <person name="Hurhula B."/>
            <person name="Husby M.E."/>
            <person name="Kamat A."/>
            <person name="Kanga B."/>
            <person name="Kashin S."/>
            <person name="Khazanovich D."/>
            <person name="Kisner P."/>
            <person name="Lance K."/>
            <person name="Lara M."/>
            <person name="Lee W."/>
            <person name="Lennon N."/>
            <person name="Letendre F."/>
            <person name="LeVine R."/>
            <person name="Lipovsky A."/>
            <person name="Liu X."/>
            <person name="Liu J."/>
            <person name="Liu S."/>
            <person name="Lokyitsang T."/>
            <person name="Lokyitsang Y."/>
            <person name="Lubonja R."/>
            <person name="Lui A."/>
            <person name="MacDonald P."/>
            <person name="Magnisalis V."/>
            <person name="Maru K."/>
            <person name="Matthews C."/>
            <person name="McCusker W."/>
            <person name="McDonough S."/>
            <person name="Mehta T."/>
            <person name="Meldrim J."/>
            <person name="Meneus L."/>
            <person name="Mihai O."/>
            <person name="Mihalev A."/>
            <person name="Mihova T."/>
            <person name="Mittelman R."/>
            <person name="Mlenga V."/>
            <person name="Montmayeur A."/>
            <person name="Mulrain L."/>
            <person name="Navidi A."/>
            <person name="Naylor J."/>
            <person name="Negash T."/>
            <person name="Nguyen T."/>
            <person name="Nguyen N."/>
            <person name="Nicol R."/>
            <person name="Norbu C."/>
            <person name="Norbu N."/>
            <person name="Novod N."/>
            <person name="O'Neill B."/>
            <person name="Osman S."/>
            <person name="Markiewicz E."/>
            <person name="Oyono O.L."/>
            <person name="Patti C."/>
            <person name="Phunkhang P."/>
            <person name="Pierre F."/>
            <person name="Priest M."/>
            <person name="Raghuraman S."/>
            <person name="Rege F."/>
            <person name="Reyes R."/>
            <person name="Rise C."/>
            <person name="Rogov P."/>
            <person name="Ross K."/>
            <person name="Ryan E."/>
            <person name="Settipalli S."/>
            <person name="Shea T."/>
            <person name="Sherpa N."/>
            <person name="Shi L."/>
            <person name="Shih D."/>
            <person name="Sparrow T."/>
            <person name="Spaulding J."/>
            <person name="Stalker J."/>
            <person name="Stange-Thomann N."/>
            <person name="Stavropoulos S."/>
            <person name="Stone C."/>
            <person name="Strader C."/>
            <person name="Tesfaye S."/>
            <person name="Thomson T."/>
            <person name="Thoulutsang Y."/>
            <person name="Thoulutsang D."/>
            <person name="Topham K."/>
            <person name="Topping I."/>
            <person name="Tsamla T."/>
            <person name="Vassiliev H."/>
            <person name="Vo A."/>
            <person name="Wangchuk T."/>
            <person name="Wangdi T."/>
            <person name="Weiand M."/>
            <person name="Wilkinson J."/>
            <person name="Wilson A."/>
            <person name="Yadav S."/>
            <person name="Young G."/>
            <person name="Yu Q."/>
            <person name="Zembek L."/>
            <person name="Zhong D."/>
            <person name="Zimmer A."/>
            <person name="Zwirko Z."/>
            <person name="Jaffe D.B."/>
            <person name="Alvarez P."/>
            <person name="Brockman W."/>
            <person name="Butler J."/>
            <person name="Chin C."/>
            <person name="Gnerre S."/>
            <person name="Grabherr M."/>
            <person name="Kleber M."/>
            <person name="Mauceli E."/>
            <person name="MacCallum I."/>
        </authorList>
    </citation>
    <scope>NUCLEOTIDE SEQUENCE [LARGE SCALE GENOMIC DNA]</scope>
    <source>
        <strain evidence="12">MSH-3 / Tucson 14011-0111.49</strain>
    </source>
</reference>
<dbReference type="SUPFAM" id="SSF53850">
    <property type="entry name" value="Periplasmic binding protein-like II"/>
    <property type="match status" value="1"/>
</dbReference>
<evidence type="ECO:0000256" key="9">
    <source>
        <dbReference type="SAM" id="Phobius"/>
    </source>
</evidence>
<evidence type="ECO:0000256" key="6">
    <source>
        <dbReference type="ARBA" id="ARBA00023136"/>
    </source>
</evidence>
<dbReference type="GO" id="GO:0033039">
    <property type="term" value="F:ionotropic salty taste receptor activity"/>
    <property type="evidence" value="ECO:0007669"/>
    <property type="project" value="EnsemblMetazoa"/>
</dbReference>
<feature type="domain" description="Ionotropic glutamate receptor C-terminal" evidence="10">
    <location>
        <begin position="263"/>
        <end position="537"/>
    </location>
</feature>
<evidence type="ECO:0000256" key="1">
    <source>
        <dbReference type="ARBA" id="ARBA00004651"/>
    </source>
</evidence>
<evidence type="ECO:0000256" key="2">
    <source>
        <dbReference type="ARBA" id="ARBA00008685"/>
    </source>
</evidence>
<dbReference type="GO" id="GO:0071230">
    <property type="term" value="P:cellular response to amino acid stimulus"/>
    <property type="evidence" value="ECO:0007669"/>
    <property type="project" value="EnsemblMetazoa"/>
</dbReference>
<dbReference type="GO" id="GO:0005272">
    <property type="term" value="F:sodium channel activity"/>
    <property type="evidence" value="ECO:0007669"/>
    <property type="project" value="EnsemblMetazoa"/>
</dbReference>
<dbReference type="FunFam" id="1.10.287.70:FF:000173">
    <property type="entry name" value="glutamate receptor 2"/>
    <property type="match status" value="1"/>
</dbReference>
<dbReference type="AlphaFoldDB" id="B4GRY9"/>
<dbReference type="Pfam" id="PF00060">
    <property type="entry name" value="Lig_chan"/>
    <property type="match status" value="1"/>
</dbReference>
<dbReference type="GO" id="GO:0015026">
    <property type="term" value="F:coreceptor activity"/>
    <property type="evidence" value="ECO:0007669"/>
    <property type="project" value="EnsemblMetazoa"/>
</dbReference>
<keyword evidence="12" id="KW-1185">Reference proteome</keyword>
<evidence type="ECO:0000256" key="7">
    <source>
        <dbReference type="ARBA" id="ARBA00023170"/>
    </source>
</evidence>
<dbReference type="GO" id="GO:0005886">
    <property type="term" value="C:plasma membrane"/>
    <property type="evidence" value="ECO:0007669"/>
    <property type="project" value="UniProtKB-SubCell"/>
</dbReference>
<dbReference type="STRING" id="7234.B4GRY9"/>
<gene>
    <name evidence="11" type="primary">Dper\GL24840</name>
    <name evidence="11" type="ORF">Dper_GL24840</name>
</gene>
<evidence type="ECO:0000313" key="11">
    <source>
        <dbReference type="EMBL" id="EDW40524.1"/>
    </source>
</evidence>
<dbReference type="PhylomeDB" id="B4GRY9"/>
<dbReference type="InterPro" id="IPR001320">
    <property type="entry name" value="Iontro_rcpt_C"/>
</dbReference>
<dbReference type="Gene3D" id="1.10.287.70">
    <property type="match status" value="1"/>
</dbReference>
<dbReference type="Gene3D" id="3.40.190.10">
    <property type="entry name" value="Periplasmic binding protein-like II"/>
    <property type="match status" value="1"/>
</dbReference>
<dbReference type="PANTHER" id="PTHR42643:SF24">
    <property type="entry name" value="IONOTROPIC RECEPTOR 60A"/>
    <property type="match status" value="1"/>
</dbReference>
<evidence type="ECO:0000256" key="5">
    <source>
        <dbReference type="ARBA" id="ARBA00022989"/>
    </source>
</evidence>
<organism evidence="12">
    <name type="scientific">Drosophila persimilis</name>
    <name type="common">Fruit fly</name>
    <dbReference type="NCBI Taxonomy" id="7234"/>
    <lineage>
        <taxon>Eukaryota</taxon>
        <taxon>Metazoa</taxon>
        <taxon>Ecdysozoa</taxon>
        <taxon>Arthropoda</taxon>
        <taxon>Hexapoda</taxon>
        <taxon>Insecta</taxon>
        <taxon>Pterygota</taxon>
        <taxon>Neoptera</taxon>
        <taxon>Endopterygota</taxon>
        <taxon>Diptera</taxon>
        <taxon>Brachycera</taxon>
        <taxon>Muscomorpha</taxon>
        <taxon>Ephydroidea</taxon>
        <taxon>Drosophilidae</taxon>
        <taxon>Drosophila</taxon>
        <taxon>Sophophora</taxon>
    </lineage>
</organism>
<dbReference type="GO" id="GO:0050911">
    <property type="term" value="P:detection of chemical stimulus involved in sensory perception of smell"/>
    <property type="evidence" value="ECO:0007669"/>
    <property type="project" value="EnsemblMetazoa"/>
</dbReference>
<dbReference type="EMBL" id="CH479188">
    <property type="protein sequence ID" value="EDW40524.1"/>
    <property type="molecule type" value="Genomic_DNA"/>
</dbReference>
<dbReference type="GO" id="GO:0043235">
    <property type="term" value="C:receptor complex"/>
    <property type="evidence" value="ECO:0007669"/>
    <property type="project" value="EnsemblMetazoa"/>
</dbReference>
<dbReference type="Proteomes" id="UP000008744">
    <property type="component" value="Unassembled WGS sequence"/>
</dbReference>
<dbReference type="OMA" id="QEANKWA"/>
<dbReference type="HOGENOM" id="CLU_025094_0_0_1"/>
<keyword evidence="4 9" id="KW-0812">Transmembrane</keyword>
<protein>
    <submittedName>
        <fullName evidence="11">GL24840</fullName>
    </submittedName>
</protein>
<proteinExistence type="inferred from homology"/>
<evidence type="ECO:0000256" key="8">
    <source>
        <dbReference type="ARBA" id="ARBA00023180"/>
    </source>
</evidence>
<evidence type="ECO:0000256" key="4">
    <source>
        <dbReference type="ARBA" id="ARBA00022692"/>
    </source>
</evidence>
<dbReference type="FunFam" id="3.40.190.10:FF:000277">
    <property type="entry name" value="glutamate receptor 2"/>
    <property type="match status" value="1"/>
</dbReference>
<keyword evidence="8" id="KW-0325">Glycoprotein</keyword>
<dbReference type="eggNOG" id="KOG1052">
    <property type="taxonomic scope" value="Eukaryota"/>
</dbReference>
<evidence type="ECO:0000313" key="12">
    <source>
        <dbReference type="Proteomes" id="UP000008744"/>
    </source>
</evidence>
<dbReference type="OrthoDB" id="5984008at2759"/>
<sequence length="693" mass="77682">MSLNTEVHGVGTNATVAEQHAQEAQKAGKLEKQRTAPGNFHHHLHLHRFSHLASMATGIELLVAAALCVACPALNESLPANLIQLSGDGNMSMSTEMPIDIDASDVGLDNDTPVETLDTIINKKLRLREMRDWIKGKHLRIATLEDYPLSYTEVLENGTRIGHGVSFQIIDFLKKKFNFTYEVFVPQDNIIGSPTDFDRSLIEMVNNSLVDLAAAFIPSLSDQRTFVSYSTTTLDEGEWIMVMQRPRESASGSGLLAPFEFWVWILILVSLLAVGPIIYVLIILRNRLTGDGVQHPYSLGHCAWFVYGALMKQGSTLSPIADSTRLLFATWWIFITILTSFYTANLTAFLTLSKFTLPYNTVNDILVKNKHFVSMRGGGVEYAIRTTNESLSMLNRMIQNNYAVFSDETNDTYNLQNYVERNGYVFVRDRPAINIMLYQDYLYRKTISYSDEKIHCPFAMAREPFLKKKRTFAYPIGSNLSQLFDPELLNLVESGIVKHLSAKDLPSAEICPQDLGGTERQLRNGDLMMTYYIMLAGFATSLAVFSTELIFRYVNSRHEANKWARHGIGRTPNGQSIKPSRWLRGWQRLDSGQKQLLGTSTLGQNVTPPPPYQSIFNGGHGNAAGAADPRHRWRRAMGQGNGVLLGNDPSTDGGVRRLINGRDYIVFRNPDGQNQLVPVRSPSAALFQYTYTE</sequence>
<accession>B4GRY9</accession>
<dbReference type="GO" id="GO:0071683">
    <property type="term" value="C:sensory dendrite"/>
    <property type="evidence" value="ECO:0007669"/>
    <property type="project" value="EnsemblMetazoa"/>
</dbReference>
<keyword evidence="6 9" id="KW-0472">Membrane</keyword>
<keyword evidence="5 9" id="KW-1133">Transmembrane helix</keyword>
<name>B4GRY9_DROPE</name>
<dbReference type="InterPro" id="IPR052192">
    <property type="entry name" value="Insect_Ionotropic_Sensory_Rcpt"/>
</dbReference>
<feature type="transmembrane region" description="Helical" evidence="9">
    <location>
        <begin position="331"/>
        <end position="352"/>
    </location>
</feature>
<keyword evidence="7" id="KW-0675">Receptor</keyword>
<evidence type="ECO:0000259" key="10">
    <source>
        <dbReference type="Pfam" id="PF00060"/>
    </source>
</evidence>
<feature type="transmembrane region" description="Helical" evidence="9">
    <location>
        <begin position="530"/>
        <end position="551"/>
    </location>
</feature>
<evidence type="ECO:0000256" key="3">
    <source>
        <dbReference type="ARBA" id="ARBA00022475"/>
    </source>
</evidence>
<comment type="subcellular location">
    <subcellularLocation>
        <location evidence="1">Cell membrane</location>
        <topology evidence="1">Multi-pass membrane protein</topology>
    </subcellularLocation>
</comment>
<dbReference type="GO" id="GO:1902075">
    <property type="term" value="P:cellular response to salt"/>
    <property type="evidence" value="ECO:0007669"/>
    <property type="project" value="EnsemblMetazoa"/>
</dbReference>
<feature type="transmembrane region" description="Helical" evidence="9">
    <location>
        <begin position="261"/>
        <end position="284"/>
    </location>
</feature>
<comment type="similarity">
    <text evidence="2">Belongs to the glutamate-gated ion channel (TC 1.A.10.1) family.</text>
</comment>
<keyword evidence="3" id="KW-1003">Cell membrane</keyword>